<feature type="compositionally biased region" description="Polar residues" evidence="1">
    <location>
        <begin position="717"/>
        <end position="728"/>
    </location>
</feature>
<evidence type="ECO:0000256" key="2">
    <source>
        <dbReference type="SAM" id="Phobius"/>
    </source>
</evidence>
<feature type="non-terminal residue" evidence="3">
    <location>
        <position position="728"/>
    </location>
</feature>
<keyword evidence="2" id="KW-1133">Transmembrane helix</keyword>
<sequence length="728" mass="85756">LLQFSQRGNTSGLNVPAVYVAFFSTFGALAWHLLLFDESVQNLHGPILAPGAIATDEPAHRLAGRSIRAKVCHFVCSRLLSTFHFLSIQLNQNDACILLTRCFERMAYVTTHKNSWIKSVYRTNDAEIKAEQEYKDQVFYFVYNNLVEYKGYVNELNLQSRIQMNLQNFTDQMPIVLQFTHFKTELNRLTDSKVSLKILQNTLSSLPFLKITKLIYNLSQFYRLLHQNYTKLIERSEVLTKTLQDIYARGQMYYNNSHQQQYQDEDKTHRSIIENGIEAVNEYHHFSDGFIRPGACDETQRFSIIGWQTPVNYLITNENHDEGDIVMRILSVLVDYHNNLLELIENELDKNQNAIMGPLKILIKKLTSKTVSILQVANDNTGVINLNEKDCLWIEQLCQASFIDNEEQYFITSNSRLMFNFVYIQSQIIRTSLLFCRINYRHIMQKYQWHTSRKATTTDNERLDLDEKYLVRLSDEQLENEWNYLKDILLDKLYHTHKLLRQIALTLKTHQNDFSSNYLFEFVRMTDKDNDILQRLEQYEIIDFQLCYIDHVIEIYGKSVCGFQHLFTDIPPLLRVGIDSQLNHELIKNLNENILNIDYHNDVDKIQITIQTITEFLNDLKTIEDTLLQQSAQSLIETCEILAILTIDNPIRSWIPHNIKCENYVDLYIHLIRTRSKLQEQKFNIEEQKMKLWDENLNSDEQQDKQGSRLHQYIDPQYNSQISNENQK</sequence>
<accession>A0A8S3ACF3</accession>
<feature type="transmembrane region" description="Helical" evidence="2">
    <location>
        <begin position="12"/>
        <end position="34"/>
    </location>
</feature>
<evidence type="ECO:0000313" key="3">
    <source>
        <dbReference type="EMBL" id="CAF4720659.1"/>
    </source>
</evidence>
<evidence type="ECO:0000313" key="4">
    <source>
        <dbReference type="Proteomes" id="UP000681720"/>
    </source>
</evidence>
<keyword evidence="2" id="KW-0472">Membrane</keyword>
<feature type="region of interest" description="Disordered" evidence="1">
    <location>
        <begin position="696"/>
        <end position="728"/>
    </location>
</feature>
<keyword evidence="2" id="KW-0812">Transmembrane</keyword>
<gene>
    <name evidence="3" type="ORF">GIL414_LOCUS43833</name>
</gene>
<name>A0A8S3ACF3_9BILA</name>
<comment type="caution">
    <text evidence="3">The sequence shown here is derived from an EMBL/GenBank/DDBJ whole genome shotgun (WGS) entry which is preliminary data.</text>
</comment>
<reference evidence="3" key="1">
    <citation type="submission" date="2021-02" db="EMBL/GenBank/DDBJ databases">
        <authorList>
            <person name="Nowell W R."/>
        </authorList>
    </citation>
    <scope>NUCLEOTIDE SEQUENCE</scope>
</reference>
<feature type="non-terminal residue" evidence="3">
    <location>
        <position position="1"/>
    </location>
</feature>
<protein>
    <submittedName>
        <fullName evidence="3">Uncharacterized protein</fullName>
    </submittedName>
</protein>
<dbReference type="Proteomes" id="UP000681720">
    <property type="component" value="Unassembled WGS sequence"/>
</dbReference>
<organism evidence="3 4">
    <name type="scientific">Rotaria magnacalcarata</name>
    <dbReference type="NCBI Taxonomy" id="392030"/>
    <lineage>
        <taxon>Eukaryota</taxon>
        <taxon>Metazoa</taxon>
        <taxon>Spiralia</taxon>
        <taxon>Gnathifera</taxon>
        <taxon>Rotifera</taxon>
        <taxon>Eurotatoria</taxon>
        <taxon>Bdelloidea</taxon>
        <taxon>Philodinida</taxon>
        <taxon>Philodinidae</taxon>
        <taxon>Rotaria</taxon>
    </lineage>
</organism>
<dbReference type="EMBL" id="CAJOBJ010130879">
    <property type="protein sequence ID" value="CAF4720659.1"/>
    <property type="molecule type" value="Genomic_DNA"/>
</dbReference>
<dbReference type="AlphaFoldDB" id="A0A8S3ACF3"/>
<proteinExistence type="predicted"/>
<evidence type="ECO:0000256" key="1">
    <source>
        <dbReference type="SAM" id="MobiDB-lite"/>
    </source>
</evidence>